<feature type="chain" id="PRO_5040122289" evidence="1">
    <location>
        <begin position="21"/>
        <end position="119"/>
    </location>
</feature>
<feature type="signal peptide" evidence="1">
    <location>
        <begin position="1"/>
        <end position="20"/>
    </location>
</feature>
<keyword evidence="3" id="KW-1185">Reference proteome</keyword>
<keyword evidence="1" id="KW-0732">Signal</keyword>
<name>A0A9P4PDK7_9PLEO</name>
<organism evidence="2 3">
    <name type="scientific">Karstenula rhodostoma CBS 690.94</name>
    <dbReference type="NCBI Taxonomy" id="1392251"/>
    <lineage>
        <taxon>Eukaryota</taxon>
        <taxon>Fungi</taxon>
        <taxon>Dikarya</taxon>
        <taxon>Ascomycota</taxon>
        <taxon>Pezizomycotina</taxon>
        <taxon>Dothideomycetes</taxon>
        <taxon>Pleosporomycetidae</taxon>
        <taxon>Pleosporales</taxon>
        <taxon>Massarineae</taxon>
        <taxon>Didymosphaeriaceae</taxon>
        <taxon>Karstenula</taxon>
    </lineage>
</organism>
<evidence type="ECO:0000313" key="2">
    <source>
        <dbReference type="EMBL" id="KAF2441977.1"/>
    </source>
</evidence>
<sequence>MYFTTVLRFAAFAVAATAAALPTTPLTTREAVCGVWYDSYLGPGSAGDVLGTGQCQQIKKPGEGPNDESNYTFKLKAACIHCDFFSDENCGNNAGSAGNDEGQDWDQEWPYRITKSFRC</sequence>
<protein>
    <submittedName>
        <fullName evidence="2">Uncharacterized protein</fullName>
    </submittedName>
</protein>
<dbReference type="EMBL" id="MU001504">
    <property type="protein sequence ID" value="KAF2441977.1"/>
    <property type="molecule type" value="Genomic_DNA"/>
</dbReference>
<proteinExistence type="predicted"/>
<reference evidence="2" key="1">
    <citation type="journal article" date="2020" name="Stud. Mycol.">
        <title>101 Dothideomycetes genomes: a test case for predicting lifestyles and emergence of pathogens.</title>
        <authorList>
            <person name="Haridas S."/>
            <person name="Albert R."/>
            <person name="Binder M."/>
            <person name="Bloem J."/>
            <person name="Labutti K."/>
            <person name="Salamov A."/>
            <person name="Andreopoulos B."/>
            <person name="Baker S."/>
            <person name="Barry K."/>
            <person name="Bills G."/>
            <person name="Bluhm B."/>
            <person name="Cannon C."/>
            <person name="Castanera R."/>
            <person name="Culley D."/>
            <person name="Daum C."/>
            <person name="Ezra D."/>
            <person name="Gonzalez J."/>
            <person name="Henrissat B."/>
            <person name="Kuo A."/>
            <person name="Liang C."/>
            <person name="Lipzen A."/>
            <person name="Lutzoni F."/>
            <person name="Magnuson J."/>
            <person name="Mondo S."/>
            <person name="Nolan M."/>
            <person name="Ohm R."/>
            <person name="Pangilinan J."/>
            <person name="Park H.-J."/>
            <person name="Ramirez L."/>
            <person name="Alfaro M."/>
            <person name="Sun H."/>
            <person name="Tritt A."/>
            <person name="Yoshinaga Y."/>
            <person name="Zwiers L.-H."/>
            <person name="Turgeon B."/>
            <person name="Goodwin S."/>
            <person name="Spatafora J."/>
            <person name="Crous P."/>
            <person name="Grigoriev I."/>
        </authorList>
    </citation>
    <scope>NUCLEOTIDE SEQUENCE</scope>
    <source>
        <strain evidence="2">CBS 690.94</strain>
    </source>
</reference>
<dbReference type="AlphaFoldDB" id="A0A9P4PDK7"/>
<evidence type="ECO:0000256" key="1">
    <source>
        <dbReference type="SAM" id="SignalP"/>
    </source>
</evidence>
<dbReference type="Proteomes" id="UP000799764">
    <property type="component" value="Unassembled WGS sequence"/>
</dbReference>
<comment type="caution">
    <text evidence="2">The sequence shown here is derived from an EMBL/GenBank/DDBJ whole genome shotgun (WGS) entry which is preliminary data.</text>
</comment>
<evidence type="ECO:0000313" key="3">
    <source>
        <dbReference type="Proteomes" id="UP000799764"/>
    </source>
</evidence>
<gene>
    <name evidence="2" type="ORF">P171DRAFT_522890</name>
</gene>
<accession>A0A9P4PDK7</accession>
<dbReference type="OrthoDB" id="10282278at2759"/>